<name>A0A934VTV2_9BACT</name>
<feature type="domain" description="4Fe-4S ferredoxin-type" evidence="4">
    <location>
        <begin position="77"/>
        <end position="106"/>
    </location>
</feature>
<dbReference type="AlphaFoldDB" id="A0A934VTV2"/>
<keyword evidence="2" id="KW-0408">Iron</keyword>
<accession>A0A934VTV2</accession>
<keyword evidence="1" id="KW-0479">Metal-binding</keyword>
<dbReference type="InterPro" id="IPR017896">
    <property type="entry name" value="4Fe4S_Fe-S-bd"/>
</dbReference>
<dbReference type="PROSITE" id="PS00198">
    <property type="entry name" value="4FE4S_FER_1"/>
    <property type="match status" value="1"/>
</dbReference>
<dbReference type="GO" id="GO:0046872">
    <property type="term" value="F:metal ion binding"/>
    <property type="evidence" value="ECO:0007669"/>
    <property type="project" value="UniProtKB-KW"/>
</dbReference>
<evidence type="ECO:0000313" key="6">
    <source>
        <dbReference type="Proteomes" id="UP000617628"/>
    </source>
</evidence>
<sequence length="106" mass="11645">MGGSPQTFTRRDFFSNFLKHVREDARSESPTIVEVRGEAEEQVAVIQGRYCLAYQNSFCSVCSERCPESGAIEVRKGIPTVDADHCTGCGICRDLCPAPTNAILMI</sequence>
<dbReference type="GO" id="GO:0051536">
    <property type="term" value="F:iron-sulfur cluster binding"/>
    <property type="evidence" value="ECO:0007669"/>
    <property type="project" value="UniProtKB-KW"/>
</dbReference>
<dbReference type="InterPro" id="IPR017900">
    <property type="entry name" value="4Fe4S_Fe_S_CS"/>
</dbReference>
<gene>
    <name evidence="5" type="ORF">JIN87_23595</name>
</gene>
<protein>
    <submittedName>
        <fullName evidence="5">4Fe-4S binding protein</fullName>
    </submittedName>
</protein>
<dbReference type="Gene3D" id="3.30.70.20">
    <property type="match status" value="1"/>
</dbReference>
<keyword evidence="3" id="KW-0411">Iron-sulfur</keyword>
<reference evidence="5" key="1">
    <citation type="submission" date="2021-01" db="EMBL/GenBank/DDBJ databases">
        <title>Modified the classification status of verrucomicrobia.</title>
        <authorList>
            <person name="Feng X."/>
        </authorList>
    </citation>
    <scope>NUCLEOTIDE SEQUENCE</scope>
    <source>
        <strain evidence="5">KCTC 13126</strain>
    </source>
</reference>
<evidence type="ECO:0000256" key="3">
    <source>
        <dbReference type="ARBA" id="ARBA00023014"/>
    </source>
</evidence>
<proteinExistence type="predicted"/>
<dbReference type="EMBL" id="JAENIL010000061">
    <property type="protein sequence ID" value="MBK1879889.1"/>
    <property type="molecule type" value="Genomic_DNA"/>
</dbReference>
<dbReference type="PROSITE" id="PS51379">
    <property type="entry name" value="4FE4S_FER_2"/>
    <property type="match status" value="1"/>
</dbReference>
<organism evidence="5 6">
    <name type="scientific">Pelagicoccus mobilis</name>
    <dbReference type="NCBI Taxonomy" id="415221"/>
    <lineage>
        <taxon>Bacteria</taxon>
        <taxon>Pseudomonadati</taxon>
        <taxon>Verrucomicrobiota</taxon>
        <taxon>Opitutia</taxon>
        <taxon>Puniceicoccales</taxon>
        <taxon>Pelagicoccaceae</taxon>
        <taxon>Pelagicoccus</taxon>
    </lineage>
</organism>
<comment type="caution">
    <text evidence="5">The sequence shown here is derived from an EMBL/GenBank/DDBJ whole genome shotgun (WGS) entry which is preliminary data.</text>
</comment>
<evidence type="ECO:0000313" key="5">
    <source>
        <dbReference type="EMBL" id="MBK1879889.1"/>
    </source>
</evidence>
<evidence type="ECO:0000256" key="1">
    <source>
        <dbReference type="ARBA" id="ARBA00022723"/>
    </source>
</evidence>
<dbReference type="RefSeq" id="WP_200358225.1">
    <property type="nucleotide sequence ID" value="NZ_JAENIL010000061.1"/>
</dbReference>
<evidence type="ECO:0000256" key="2">
    <source>
        <dbReference type="ARBA" id="ARBA00023004"/>
    </source>
</evidence>
<dbReference type="Pfam" id="PF12797">
    <property type="entry name" value="Fer4_2"/>
    <property type="match status" value="1"/>
</dbReference>
<dbReference type="SUPFAM" id="SSF54862">
    <property type="entry name" value="4Fe-4S ferredoxins"/>
    <property type="match status" value="1"/>
</dbReference>
<evidence type="ECO:0000259" key="4">
    <source>
        <dbReference type="PROSITE" id="PS51379"/>
    </source>
</evidence>
<dbReference type="Proteomes" id="UP000617628">
    <property type="component" value="Unassembled WGS sequence"/>
</dbReference>
<keyword evidence="6" id="KW-1185">Reference proteome</keyword>